<sequence>MSRTATRFTGSISPSVVRPEYPDILSEQKAVGVNASCYSIGGYALASLDNLSISSRGSTSSALMHRMHRVLIKPLPSLRDLCRASKPADESGRRRPNSITGLPVQAHRGTSPAFESHSPDSSFLLEVGIIHDPTQNMPYSYKKITQLAVPMARETPKKAQNKSPFPHDSKRHSAPSLAPPTNPSLPRRSSFRKSDAQRNAASQTGEQSRPASRRVVWWSTGKLGALHSGKPKVHFSPDVKCHETWSRSDYSRRGEALTCDNITPELARAIKEEVNSFKRVEMPVHRSSICYTNYFV</sequence>
<evidence type="ECO:0000313" key="3">
    <source>
        <dbReference type="Proteomes" id="UP000627934"/>
    </source>
</evidence>
<feature type="region of interest" description="Disordered" evidence="1">
    <location>
        <begin position="85"/>
        <end position="117"/>
    </location>
</feature>
<evidence type="ECO:0000256" key="1">
    <source>
        <dbReference type="SAM" id="MobiDB-lite"/>
    </source>
</evidence>
<reference evidence="2" key="1">
    <citation type="submission" date="2016-08" db="EMBL/GenBank/DDBJ databases">
        <authorList>
            <person name="Yan J."/>
        </authorList>
    </citation>
    <scope>NUCLEOTIDE SEQUENCE</scope>
    <source>
        <strain evidence="2">CSS-01s</strain>
    </source>
</reference>
<accession>A0A8H7IRV1</accession>
<proteinExistence type="predicted"/>
<protein>
    <submittedName>
        <fullName evidence="2">Uncharacterized protein</fullName>
    </submittedName>
</protein>
<reference evidence="2" key="2">
    <citation type="journal article" date="2018" name="DNA Res.">
        <title>Comparative genome and transcriptome analyses reveal adaptations to opportunistic infections in woody plant degrading pathogens of Botryosphaeriaceae.</title>
        <authorList>
            <person name="Yan J.Y."/>
            <person name="Zhao W.S."/>
            <person name="Chen Z."/>
            <person name="Xing Q.K."/>
            <person name="Zhang W."/>
            <person name="Chethana K.W.T."/>
            <person name="Xue M.F."/>
            <person name="Xu J.P."/>
            <person name="Phillips A.J.L."/>
            <person name="Wang Y."/>
            <person name="Liu J.H."/>
            <person name="Liu M."/>
            <person name="Zhou Y."/>
            <person name="Jayawardena R.S."/>
            <person name="Manawasinghe I.S."/>
            <person name="Huang J.B."/>
            <person name="Qiao G.H."/>
            <person name="Fu C.Y."/>
            <person name="Guo F.F."/>
            <person name="Dissanayake A.J."/>
            <person name="Peng Y.L."/>
            <person name="Hyde K.D."/>
            <person name="Li X.H."/>
        </authorList>
    </citation>
    <scope>NUCLEOTIDE SEQUENCE</scope>
    <source>
        <strain evidence="2">CSS-01s</strain>
    </source>
</reference>
<dbReference type="AlphaFoldDB" id="A0A8H7IRV1"/>
<gene>
    <name evidence="2" type="ORF">BFW01_g348</name>
</gene>
<dbReference type="Proteomes" id="UP000627934">
    <property type="component" value="Unassembled WGS sequence"/>
</dbReference>
<evidence type="ECO:0000313" key="2">
    <source>
        <dbReference type="EMBL" id="KAF9630167.1"/>
    </source>
</evidence>
<feature type="region of interest" description="Disordered" evidence="1">
    <location>
        <begin position="154"/>
        <end position="213"/>
    </location>
</feature>
<organism evidence="2 3">
    <name type="scientific">Lasiodiplodia theobromae</name>
    <dbReference type="NCBI Taxonomy" id="45133"/>
    <lineage>
        <taxon>Eukaryota</taxon>
        <taxon>Fungi</taxon>
        <taxon>Dikarya</taxon>
        <taxon>Ascomycota</taxon>
        <taxon>Pezizomycotina</taxon>
        <taxon>Dothideomycetes</taxon>
        <taxon>Dothideomycetes incertae sedis</taxon>
        <taxon>Botryosphaeriales</taxon>
        <taxon>Botryosphaeriaceae</taxon>
        <taxon>Lasiodiplodia</taxon>
    </lineage>
</organism>
<name>A0A8H7IRV1_9PEZI</name>
<dbReference type="EMBL" id="MDYX01000037">
    <property type="protein sequence ID" value="KAF9630167.1"/>
    <property type="molecule type" value="Genomic_DNA"/>
</dbReference>
<feature type="compositionally biased region" description="Polar residues" evidence="1">
    <location>
        <begin position="197"/>
        <end position="210"/>
    </location>
</feature>
<comment type="caution">
    <text evidence="2">The sequence shown here is derived from an EMBL/GenBank/DDBJ whole genome shotgun (WGS) entry which is preliminary data.</text>
</comment>